<feature type="domain" description="TRASH" evidence="8">
    <location>
        <begin position="323"/>
        <end position="359"/>
    </location>
</feature>
<dbReference type="InterPro" id="IPR051284">
    <property type="entry name" value="ZnF_MYMT-QRICH1"/>
</dbReference>
<evidence type="ECO:0000256" key="6">
    <source>
        <dbReference type="SAM" id="SignalP"/>
    </source>
</evidence>
<evidence type="ECO:0000256" key="1">
    <source>
        <dbReference type="ARBA" id="ARBA00022723"/>
    </source>
</evidence>
<evidence type="ECO:0000256" key="3">
    <source>
        <dbReference type="ARBA" id="ARBA00022771"/>
    </source>
</evidence>
<evidence type="ECO:0000313" key="10">
    <source>
        <dbReference type="RefSeq" id="XP_032116039.1"/>
    </source>
</evidence>
<evidence type="ECO:0000256" key="5">
    <source>
        <dbReference type="SAM" id="MobiDB-lite"/>
    </source>
</evidence>
<dbReference type="SMART" id="SM00746">
    <property type="entry name" value="TRASH"/>
    <property type="match status" value="4"/>
</dbReference>
<dbReference type="InterPro" id="IPR006580">
    <property type="entry name" value="Znf_TTF"/>
</dbReference>
<dbReference type="GeneID" id="116537919"/>
<feature type="domain" description="TRASH" evidence="8">
    <location>
        <begin position="416"/>
        <end position="451"/>
    </location>
</feature>
<keyword evidence="1" id="KW-0479">Metal-binding</keyword>
<organism evidence="9 10">
    <name type="scientific">Sapajus apella</name>
    <name type="common">Brown-capped capuchin</name>
    <name type="synonym">Cebus apella</name>
    <dbReference type="NCBI Taxonomy" id="9515"/>
    <lineage>
        <taxon>Eukaryota</taxon>
        <taxon>Metazoa</taxon>
        <taxon>Chordata</taxon>
        <taxon>Craniata</taxon>
        <taxon>Vertebrata</taxon>
        <taxon>Euteleostomi</taxon>
        <taxon>Mammalia</taxon>
        <taxon>Eutheria</taxon>
        <taxon>Euarchontoglires</taxon>
        <taxon>Primates</taxon>
        <taxon>Haplorrhini</taxon>
        <taxon>Platyrrhini</taxon>
        <taxon>Cebidae</taxon>
        <taxon>Cebinae</taxon>
        <taxon>Sapajus</taxon>
    </lineage>
</organism>
<dbReference type="CTD" id="9205"/>
<evidence type="ECO:0000313" key="9">
    <source>
        <dbReference type="Proteomes" id="UP000504640"/>
    </source>
</evidence>
<sequence length="747" mass="83076">MAGPPRAGHHSCVLRLLLLTGFIAGTGPSRVVRVAEAGWARGRGGSFCGAAARTGIKNHLQANVGKLWQKLRRKSPLFIGVDKCSVGGLELTEQTPALLGDIAMATTLMDIGDSFGHPARPLVSRSRNSPVEDDDDDDVVFVESIQPPSVSAPAIADQRNFRFTSSKHEKPQGNYSVISVSSRDLASQKGNISEPIVIDDEEDMETNGGVEKNSSCFIEWGLPRTKNTTKDLDFSTSSLSRNKTKTGIRPFNPGRMNVAGDIFQNGEFATHHSPDSWISQSASFPRNQKQPGVDSLSPVALLPKQNFQPTAQQQLTKPAKITCANCKKPLQKGQTAYQRKGSAHLFCSTTCLSSFSHKRTQNTRSVICKKDASTKKANVLPVESSKSFQEFCNTSCLSPCENNRNLKKGVFNKSRCTICSKLTEIRHEVSVNNVTHKLCSNHCFNKYRLANGLIMNCCEHCGEYMPSKSTGSNILVIGGQQKRFCCQSCINEYKQMMETKSKKPSVSENRKRNAVRKENEKQFCGSSSILSENIEGIPEKKEKTSELQVSVECGTDTLLITENVNLPPSSMSTIADIFQEQLEEKNSEDSIVPVVLSADPGTWPRILNIKQRDTLVDNDPPQVRNFNFPKDNTGRKFSETYYTRILPNGEKTTRSWLLYSTSKDSVFCLYCKLFGEGKNQLKNENGCKDWQHLSHILSKHEESEMHINNSVKYSKLKSDLKKNKTVDAVERRLYENEENDGVLLLYT</sequence>
<dbReference type="InterPro" id="IPR011017">
    <property type="entry name" value="TRASH_dom"/>
</dbReference>
<dbReference type="GO" id="GO:0008270">
    <property type="term" value="F:zinc ion binding"/>
    <property type="evidence" value="ECO:0007669"/>
    <property type="project" value="UniProtKB-KW"/>
</dbReference>
<dbReference type="SMART" id="SM00597">
    <property type="entry name" value="ZnF_TTF"/>
    <property type="match status" value="1"/>
</dbReference>
<dbReference type="AlphaFoldDB" id="A0A6J3GDJ0"/>
<feature type="domain" description="TRASH" evidence="8">
    <location>
        <begin position="458"/>
        <end position="497"/>
    </location>
</feature>
<keyword evidence="3" id="KW-0863">Zinc-finger</keyword>
<feature type="compositionally biased region" description="Basic and acidic residues" evidence="5">
    <location>
        <begin position="508"/>
        <end position="520"/>
    </location>
</feature>
<reference evidence="10" key="1">
    <citation type="submission" date="2025-08" db="UniProtKB">
        <authorList>
            <consortium name="RefSeq"/>
        </authorList>
    </citation>
    <scope>IDENTIFICATION</scope>
    <source>
        <tissue evidence="10">Blood</tissue>
    </source>
</reference>
<keyword evidence="2" id="KW-0677">Repeat</keyword>
<accession>A0A6J3GDJ0</accession>
<keyword evidence="4" id="KW-0862">Zinc</keyword>
<dbReference type="PANTHER" id="PTHR45736">
    <property type="entry name" value="ZINC FINGER MYM-TYPE PROTEIN"/>
    <property type="match status" value="1"/>
</dbReference>
<feature type="region of interest" description="Disordered" evidence="5">
    <location>
        <begin position="500"/>
        <end position="520"/>
    </location>
</feature>
<dbReference type="PANTHER" id="PTHR45736:SF7">
    <property type="entry name" value="ZINC FINGER MYM-TYPE PROTEIN 5"/>
    <property type="match status" value="1"/>
</dbReference>
<dbReference type="InterPro" id="IPR010507">
    <property type="entry name" value="Znf_MYM"/>
</dbReference>
<gene>
    <name evidence="10" type="primary">ZMYM5</name>
</gene>
<dbReference type="RefSeq" id="XP_032116039.1">
    <property type="nucleotide sequence ID" value="XM_032260148.1"/>
</dbReference>
<name>A0A6J3GDJ0_SAPAP</name>
<feature type="signal peptide" evidence="6">
    <location>
        <begin position="1"/>
        <end position="28"/>
    </location>
</feature>
<dbReference type="Proteomes" id="UP000504640">
    <property type="component" value="Unplaced"/>
</dbReference>
<feature type="compositionally biased region" description="Polar residues" evidence="5">
    <location>
        <begin position="276"/>
        <end position="290"/>
    </location>
</feature>
<feature type="domain" description="TTF-type" evidence="7">
    <location>
        <begin position="641"/>
        <end position="726"/>
    </location>
</feature>
<feature type="chain" id="PRO_5027010036" evidence="6">
    <location>
        <begin position="29"/>
        <end position="747"/>
    </location>
</feature>
<evidence type="ECO:0000256" key="4">
    <source>
        <dbReference type="ARBA" id="ARBA00022833"/>
    </source>
</evidence>
<protein>
    <submittedName>
        <fullName evidence="10">Zinc finger MYM-type protein 5 isoform X1</fullName>
    </submittedName>
</protein>
<feature type="region of interest" description="Disordered" evidence="5">
    <location>
        <begin position="273"/>
        <end position="296"/>
    </location>
</feature>
<feature type="domain" description="TRASH" evidence="8">
    <location>
        <begin position="365"/>
        <end position="404"/>
    </location>
</feature>
<keyword evidence="6" id="KW-0732">Signal</keyword>
<evidence type="ECO:0000259" key="7">
    <source>
        <dbReference type="SMART" id="SM00597"/>
    </source>
</evidence>
<keyword evidence="9" id="KW-1185">Reference proteome</keyword>
<dbReference type="Pfam" id="PF06467">
    <property type="entry name" value="zf-FCS"/>
    <property type="match status" value="3"/>
</dbReference>
<dbReference type="SUPFAM" id="SSF57716">
    <property type="entry name" value="Glucocorticoid receptor-like (DNA-binding domain)"/>
    <property type="match status" value="1"/>
</dbReference>
<evidence type="ECO:0000259" key="8">
    <source>
        <dbReference type="SMART" id="SM00746"/>
    </source>
</evidence>
<proteinExistence type="predicted"/>
<evidence type="ECO:0000256" key="2">
    <source>
        <dbReference type="ARBA" id="ARBA00022737"/>
    </source>
</evidence>